<organism evidence="2 3">
    <name type="scientific">Leptospira ryugenii</name>
    <dbReference type="NCBI Taxonomy" id="1917863"/>
    <lineage>
        <taxon>Bacteria</taxon>
        <taxon>Pseudomonadati</taxon>
        <taxon>Spirochaetota</taxon>
        <taxon>Spirochaetia</taxon>
        <taxon>Leptospirales</taxon>
        <taxon>Leptospiraceae</taxon>
        <taxon>Leptospira</taxon>
    </lineage>
</organism>
<dbReference type="AlphaFoldDB" id="A0A2P2E3Y5"/>
<proteinExistence type="predicted"/>
<dbReference type="InterPro" id="IPR020941">
    <property type="entry name" value="SUFU-like_domain"/>
</dbReference>
<dbReference type="EMBL" id="BFBB01000008">
    <property type="protein sequence ID" value="GBF51590.1"/>
    <property type="molecule type" value="Genomic_DNA"/>
</dbReference>
<comment type="caution">
    <text evidence="2">The sequence shown here is derived from an EMBL/GenBank/DDBJ whole genome shotgun (WGS) entry which is preliminary data.</text>
</comment>
<dbReference type="Proteomes" id="UP000245133">
    <property type="component" value="Unassembled WGS sequence"/>
</dbReference>
<name>A0A2P2E3Y5_9LEPT</name>
<sequence length="380" mass="44096">MNSQPAQVLYQETNPYGSFTAFLEDDGRTIYLYLQSHNNPDWKMKSLWIRNLIDAPKERDPEDFERGLAPVLTESEVVNPKAMPKLSESEIHFIWSEEGDSLALFVNEELYAYLPPWSGIKGIQGYHKEAKEEAITASPLGDPENGVIAERVKAARAFWESVAQKGHWKAAQSLRLQFLEEKLGKHDKYWSADGGKYPSLGIASFYPKEFPGIKVFSTIGMSVQNQPSVELYHKDFENFARIELVFALKLLPDVEDHSEQWVQHVLGEMIKFPWNTGIWFGHSHSIQNPRKDPDQLYLDFSWFVLRNITDELDHDSTLELPKLHGLISENGKRVNYLVLTPISIEERICFMREGSQKFWETWKKEGYSFFHDSERRMLEF</sequence>
<dbReference type="RefSeq" id="WP_108977909.1">
    <property type="nucleotide sequence ID" value="NZ_BFBB01000008.1"/>
</dbReference>
<dbReference type="Pfam" id="PF05076">
    <property type="entry name" value="SUFU"/>
    <property type="match status" value="1"/>
</dbReference>
<protein>
    <submittedName>
        <fullName evidence="2">Suppressor of fused protein</fullName>
    </submittedName>
</protein>
<dbReference type="OrthoDB" id="333049at2"/>
<evidence type="ECO:0000259" key="1">
    <source>
        <dbReference type="Pfam" id="PF05076"/>
    </source>
</evidence>
<feature type="domain" description="Suppressor of fused-like" evidence="1">
    <location>
        <begin position="197"/>
        <end position="376"/>
    </location>
</feature>
<keyword evidence="3" id="KW-1185">Reference proteome</keyword>
<accession>A0A2P2E3Y5</accession>
<evidence type="ECO:0000313" key="2">
    <source>
        <dbReference type="EMBL" id="GBF51590.1"/>
    </source>
</evidence>
<reference evidence="2 3" key="1">
    <citation type="submission" date="2018-02" db="EMBL/GenBank/DDBJ databases">
        <title>Novel Leptospira species isolated from soil and water in Japan.</title>
        <authorList>
            <person name="Nakao R."/>
            <person name="Masuzawa T."/>
        </authorList>
    </citation>
    <scope>NUCLEOTIDE SEQUENCE [LARGE SCALE GENOMIC DNA]</scope>
    <source>
        <strain evidence="2 3">YH101</strain>
    </source>
</reference>
<evidence type="ECO:0000313" key="3">
    <source>
        <dbReference type="Proteomes" id="UP000245133"/>
    </source>
</evidence>
<gene>
    <name evidence="2" type="ORF">LPTSP4_31280</name>
</gene>